<evidence type="ECO:0000256" key="2">
    <source>
        <dbReference type="ARBA" id="ARBA00022840"/>
    </source>
</evidence>
<organism evidence="3 4">
    <name type="scientific">Shewanella psychrophila</name>
    <dbReference type="NCBI Taxonomy" id="225848"/>
    <lineage>
        <taxon>Bacteria</taxon>
        <taxon>Pseudomonadati</taxon>
        <taxon>Pseudomonadota</taxon>
        <taxon>Gammaproteobacteria</taxon>
        <taxon>Alteromonadales</taxon>
        <taxon>Shewanellaceae</taxon>
        <taxon>Shewanella</taxon>
    </lineage>
</organism>
<name>A0A1S6HPL6_9GAMM</name>
<dbReference type="Proteomes" id="UP000189545">
    <property type="component" value="Chromosome"/>
</dbReference>
<dbReference type="GO" id="GO:0051782">
    <property type="term" value="P:negative regulation of cell division"/>
    <property type="evidence" value="ECO:0007669"/>
    <property type="project" value="TreeGrafter"/>
</dbReference>
<dbReference type="PANTHER" id="PTHR43384">
    <property type="entry name" value="SEPTUM SITE-DETERMINING PROTEIN MIND HOMOLOG, CHLOROPLASTIC-RELATED"/>
    <property type="match status" value="1"/>
</dbReference>
<evidence type="ECO:0000256" key="1">
    <source>
        <dbReference type="ARBA" id="ARBA00022741"/>
    </source>
</evidence>
<dbReference type="InterPro" id="IPR033756">
    <property type="entry name" value="YlxH/NBP35"/>
</dbReference>
<keyword evidence="4" id="KW-1185">Reference proteome</keyword>
<dbReference type="InterPro" id="IPR050625">
    <property type="entry name" value="ParA/MinD_ATPase"/>
</dbReference>
<dbReference type="AlphaFoldDB" id="A0A1S6HPL6"/>
<dbReference type="PANTHER" id="PTHR43384:SF6">
    <property type="entry name" value="SEPTUM SITE-DETERMINING PROTEIN MIND HOMOLOG, CHLOROPLASTIC"/>
    <property type="match status" value="1"/>
</dbReference>
<dbReference type="SUPFAM" id="SSF52540">
    <property type="entry name" value="P-loop containing nucleoside triphosphate hydrolases"/>
    <property type="match status" value="1"/>
</dbReference>
<dbReference type="OrthoDB" id="5843369at2"/>
<dbReference type="STRING" id="225848.Sps_02281"/>
<dbReference type="RefSeq" id="WP_077752607.1">
    <property type="nucleotide sequence ID" value="NZ_CP014782.1"/>
</dbReference>
<reference evidence="3 4" key="1">
    <citation type="submission" date="2016-03" db="EMBL/GenBank/DDBJ databases">
        <title>Complete genome sequence of Shewanella psychrophila WP2, a deep sea bacterium isolated from west Pacific sediment.</title>
        <authorList>
            <person name="Xu G."/>
            <person name="Jian H."/>
        </authorList>
    </citation>
    <scope>NUCLEOTIDE SEQUENCE [LARGE SCALE GENOMIC DNA]</scope>
    <source>
        <strain evidence="3 4">WP2</strain>
    </source>
</reference>
<dbReference type="GO" id="GO:0005829">
    <property type="term" value="C:cytosol"/>
    <property type="evidence" value="ECO:0007669"/>
    <property type="project" value="TreeGrafter"/>
</dbReference>
<dbReference type="Pfam" id="PF10609">
    <property type="entry name" value="ParA"/>
    <property type="match status" value="1"/>
</dbReference>
<sequence>MTSNIYKIQDTESQVDYTQYRVASSEQGKRIAVASAKGGAGSTSIAANLAWVLSQQLDNRVACADLDFVSGDLDLHLNISANNRLTEMLQYPERLEPIVFERSGVKAAEKLHVFTGYSQQLAQEFWPDSAAFEATSIFCQQQTDYLIWDIPSFCLRDSVGFEAICSADIRIVIIEPTLASIRHTNQLLTQLVTDHDQQTILILNHTKPEKASLISLADVNQAMGQAVDLVIPFSPEKMLSTATLGSQVADDNGRLGRVFKQLGVKVTGEQQAASSGLKRWFRRG</sequence>
<gene>
    <name evidence="3" type="ORF">Sps_02281</name>
</gene>
<keyword evidence="2" id="KW-0067">ATP-binding</keyword>
<protein>
    <submittedName>
        <fullName evidence="3">Flp pilus assembly protein, ATPase CpaE</fullName>
    </submittedName>
</protein>
<dbReference type="Gene3D" id="3.40.50.300">
    <property type="entry name" value="P-loop containing nucleotide triphosphate hydrolases"/>
    <property type="match status" value="1"/>
</dbReference>
<dbReference type="InterPro" id="IPR027417">
    <property type="entry name" value="P-loop_NTPase"/>
</dbReference>
<accession>A0A1S6HPL6</accession>
<keyword evidence="1" id="KW-0547">Nucleotide-binding</keyword>
<proteinExistence type="predicted"/>
<dbReference type="GO" id="GO:0016887">
    <property type="term" value="F:ATP hydrolysis activity"/>
    <property type="evidence" value="ECO:0007669"/>
    <property type="project" value="TreeGrafter"/>
</dbReference>
<dbReference type="KEGG" id="spsw:Sps_02281"/>
<dbReference type="GO" id="GO:0009898">
    <property type="term" value="C:cytoplasmic side of plasma membrane"/>
    <property type="evidence" value="ECO:0007669"/>
    <property type="project" value="TreeGrafter"/>
</dbReference>
<dbReference type="GO" id="GO:0005524">
    <property type="term" value="F:ATP binding"/>
    <property type="evidence" value="ECO:0007669"/>
    <property type="project" value="UniProtKB-KW"/>
</dbReference>
<evidence type="ECO:0000313" key="4">
    <source>
        <dbReference type="Proteomes" id="UP000189545"/>
    </source>
</evidence>
<dbReference type="EMBL" id="CP014782">
    <property type="protein sequence ID" value="AQS37439.1"/>
    <property type="molecule type" value="Genomic_DNA"/>
</dbReference>
<evidence type="ECO:0000313" key="3">
    <source>
        <dbReference type="EMBL" id="AQS37439.1"/>
    </source>
</evidence>